<evidence type="ECO:0000256" key="2">
    <source>
        <dbReference type="SAM" id="Phobius"/>
    </source>
</evidence>
<comment type="caution">
    <text evidence="3">The sequence shown here is derived from an EMBL/GenBank/DDBJ whole genome shotgun (WGS) entry which is preliminary data.</text>
</comment>
<feature type="transmembrane region" description="Helical" evidence="2">
    <location>
        <begin position="315"/>
        <end position="336"/>
    </location>
</feature>
<evidence type="ECO:0000313" key="4">
    <source>
        <dbReference type="Proteomes" id="UP000187209"/>
    </source>
</evidence>
<keyword evidence="1" id="KW-0175">Coiled coil</keyword>
<keyword evidence="2" id="KW-0812">Transmembrane</keyword>
<feature type="transmembrane region" description="Helical" evidence="2">
    <location>
        <begin position="41"/>
        <end position="57"/>
    </location>
</feature>
<feature type="transmembrane region" description="Helical" evidence="2">
    <location>
        <begin position="77"/>
        <end position="100"/>
    </location>
</feature>
<name>A0A1R2BS08_9CILI</name>
<dbReference type="Proteomes" id="UP000187209">
    <property type="component" value="Unassembled WGS sequence"/>
</dbReference>
<keyword evidence="2" id="KW-1133">Transmembrane helix</keyword>
<keyword evidence="2" id="KW-0472">Membrane</keyword>
<evidence type="ECO:0000313" key="3">
    <source>
        <dbReference type="EMBL" id="OMJ79365.1"/>
    </source>
</evidence>
<dbReference type="AlphaFoldDB" id="A0A1R2BS08"/>
<reference evidence="3 4" key="1">
    <citation type="submission" date="2016-11" db="EMBL/GenBank/DDBJ databases">
        <title>The macronuclear genome of Stentor coeruleus: a giant cell with tiny introns.</title>
        <authorList>
            <person name="Slabodnick M."/>
            <person name="Ruby J.G."/>
            <person name="Reiff S.B."/>
            <person name="Swart E.C."/>
            <person name="Gosai S."/>
            <person name="Prabakaran S."/>
            <person name="Witkowska E."/>
            <person name="Larue G.E."/>
            <person name="Fisher S."/>
            <person name="Freeman R.M."/>
            <person name="Gunawardena J."/>
            <person name="Chu W."/>
            <person name="Stover N.A."/>
            <person name="Gregory B.D."/>
            <person name="Nowacki M."/>
            <person name="Derisi J."/>
            <person name="Roy S.W."/>
            <person name="Marshall W.F."/>
            <person name="Sood P."/>
        </authorList>
    </citation>
    <scope>NUCLEOTIDE SEQUENCE [LARGE SCALE GENOMIC DNA]</scope>
    <source>
        <strain evidence="3">WM001</strain>
    </source>
</reference>
<keyword evidence="4" id="KW-1185">Reference proteome</keyword>
<proteinExistence type="predicted"/>
<feature type="transmembrane region" description="Helical" evidence="2">
    <location>
        <begin position="12"/>
        <end position="34"/>
    </location>
</feature>
<gene>
    <name evidence="3" type="ORF">SteCoe_20661</name>
</gene>
<sequence>MGKIDPESVTIFNSPILSAKVLCSLLIGSLSKVLQTIKRHWILISSITSLSLSIYFIPGPHKPAVDLAEEIFLFASWWILLGVASSIGLGTGLHTFVLYLGPHIAKVTMVAYECNYIPKMLPSRWSYSTFEDCPDPSGEMSVWTIITAVQLESFLWGFGTALGELPPYFIALAARLANTKSEELEEIEELEKSNNSLMHRIKVFMAKCLKNYGFITVLLCASIPNPLFDLAGLLCGHFGIPLYEFLGATIIGKAVIKVHIQMLFTIFLCGGHHIDDLVSLAEKNFAFLGNNISIALAKHKKMLHTPNVDTGDKTIIAMIWEWVIISMITFFIVSMLNSLIRGELAIDTENKTKRKRPKRKPKKKVNRN</sequence>
<dbReference type="EMBL" id="MPUH01000475">
    <property type="protein sequence ID" value="OMJ79365.1"/>
    <property type="molecule type" value="Genomic_DNA"/>
</dbReference>
<feature type="transmembrane region" description="Helical" evidence="2">
    <location>
        <begin position="208"/>
        <end position="224"/>
    </location>
</feature>
<accession>A0A1R2BS08</accession>
<evidence type="ECO:0000256" key="1">
    <source>
        <dbReference type="SAM" id="Coils"/>
    </source>
</evidence>
<organism evidence="3 4">
    <name type="scientific">Stentor coeruleus</name>
    <dbReference type="NCBI Taxonomy" id="5963"/>
    <lineage>
        <taxon>Eukaryota</taxon>
        <taxon>Sar</taxon>
        <taxon>Alveolata</taxon>
        <taxon>Ciliophora</taxon>
        <taxon>Postciliodesmatophora</taxon>
        <taxon>Heterotrichea</taxon>
        <taxon>Heterotrichida</taxon>
        <taxon>Stentoridae</taxon>
        <taxon>Stentor</taxon>
    </lineage>
</organism>
<feature type="coiled-coil region" evidence="1">
    <location>
        <begin position="173"/>
        <end position="207"/>
    </location>
</feature>
<dbReference type="OrthoDB" id="2016540at2759"/>
<protein>
    <recommendedName>
        <fullName evidence="5">Vacuole membrane protein 1</fullName>
    </recommendedName>
</protein>
<evidence type="ECO:0008006" key="5">
    <source>
        <dbReference type="Google" id="ProtNLM"/>
    </source>
</evidence>